<name>A0A017TA73_9BACT</name>
<reference evidence="2 3" key="1">
    <citation type="submission" date="2013-05" db="EMBL/GenBank/DDBJ databases">
        <title>Genome assembly of Chondromyces apiculatus DSM 436.</title>
        <authorList>
            <person name="Sharma G."/>
            <person name="Khatri I."/>
            <person name="Kaur C."/>
            <person name="Mayilraj S."/>
            <person name="Subramanian S."/>
        </authorList>
    </citation>
    <scope>NUCLEOTIDE SEQUENCE [LARGE SCALE GENOMIC DNA]</scope>
    <source>
        <strain evidence="2 3">DSM 436</strain>
    </source>
</reference>
<dbReference type="RefSeq" id="WP_044240805.1">
    <property type="nucleotide sequence ID" value="NZ_ASRX01000018.1"/>
</dbReference>
<evidence type="ECO:0000313" key="2">
    <source>
        <dbReference type="EMBL" id="EYF06173.1"/>
    </source>
</evidence>
<dbReference type="InterPro" id="IPR035965">
    <property type="entry name" value="PAS-like_dom_sf"/>
</dbReference>
<dbReference type="EMBL" id="ASRX01000018">
    <property type="protein sequence ID" value="EYF06173.1"/>
    <property type="molecule type" value="Genomic_DNA"/>
</dbReference>
<dbReference type="SUPFAM" id="SSF55785">
    <property type="entry name" value="PYP-like sensor domain (PAS domain)"/>
    <property type="match status" value="2"/>
</dbReference>
<comment type="caution">
    <text evidence="2">The sequence shown here is derived from an EMBL/GenBank/DDBJ whole genome shotgun (WGS) entry which is preliminary data.</text>
</comment>
<dbReference type="AlphaFoldDB" id="A0A017TA73"/>
<evidence type="ECO:0000313" key="3">
    <source>
        <dbReference type="Proteomes" id="UP000019678"/>
    </source>
</evidence>
<feature type="domain" description="PAS" evidence="1">
    <location>
        <begin position="8"/>
        <end position="72"/>
    </location>
</feature>
<gene>
    <name evidence="2" type="ORF">CAP_2363</name>
</gene>
<dbReference type="Proteomes" id="UP000019678">
    <property type="component" value="Unassembled WGS sequence"/>
</dbReference>
<dbReference type="InterPro" id="IPR000014">
    <property type="entry name" value="PAS"/>
</dbReference>
<dbReference type="CDD" id="cd00130">
    <property type="entry name" value="PAS"/>
    <property type="match status" value="1"/>
</dbReference>
<keyword evidence="3" id="KW-1185">Reference proteome</keyword>
<dbReference type="eggNOG" id="COG5002">
    <property type="taxonomic scope" value="Bacteria"/>
</dbReference>
<dbReference type="Pfam" id="PF08448">
    <property type="entry name" value="PAS_4"/>
    <property type="match status" value="1"/>
</dbReference>
<accession>A0A017TA73</accession>
<protein>
    <submittedName>
        <fullName evidence="2">RsbR, positive regulator of sigma-B</fullName>
    </submittedName>
</protein>
<sequence>MVDRLPGATLDVFFDTCPEMLFIVDTGSALQRMSAALRRWFGAGDDSTLSLALRVHPDDRAAFDSALDRLREGMEQEQVEVRFRDARGEYQPLSFHAARAADGGSLHGSLRAMRALPASATPAGQASPAEAPPRPVDVILRERSLILDTMAEYLPISIWAVDSEGTFVYHDGHASERAGVRRGQLLGQNVFALYAGNDGTEVFLRRALGGEIVHFNEELLGVHWETWIMPAKGEGKVPSMAIGFTLDVSKNEQIQAELRERLARIDQQQEIIRQLSTPIIEVWDGVLTLSPMFGILGP</sequence>
<dbReference type="STRING" id="1192034.CAP_2363"/>
<feature type="domain" description="PAS" evidence="1">
    <location>
        <begin position="145"/>
        <end position="211"/>
    </location>
</feature>
<evidence type="ECO:0000259" key="1">
    <source>
        <dbReference type="SMART" id="SM00091"/>
    </source>
</evidence>
<dbReference type="SMART" id="SM00091">
    <property type="entry name" value="PAS"/>
    <property type="match status" value="2"/>
</dbReference>
<dbReference type="Gene3D" id="3.30.450.20">
    <property type="entry name" value="PAS domain"/>
    <property type="match status" value="2"/>
</dbReference>
<organism evidence="2 3">
    <name type="scientific">Chondromyces apiculatus DSM 436</name>
    <dbReference type="NCBI Taxonomy" id="1192034"/>
    <lineage>
        <taxon>Bacteria</taxon>
        <taxon>Pseudomonadati</taxon>
        <taxon>Myxococcota</taxon>
        <taxon>Polyangia</taxon>
        <taxon>Polyangiales</taxon>
        <taxon>Polyangiaceae</taxon>
        <taxon>Chondromyces</taxon>
    </lineage>
</organism>
<proteinExistence type="predicted"/>
<dbReference type="InterPro" id="IPR013656">
    <property type="entry name" value="PAS_4"/>
</dbReference>